<evidence type="ECO:0000313" key="3">
    <source>
        <dbReference type="EMBL" id="MCV7026246.1"/>
    </source>
</evidence>
<sequence length="396" mass="41524">MINRHLHRWARRATAIGSLAVVVSACQFNGLNSLNMPGTAGHGDGSFTVSVELPDISSLPQNSPVKVDDVTVGSVSGIKPVQRDDGTFYALVQLSLGGSVHLPANATATVGQTSLLGSRHLELAEPVAERPIGSLGPNSRIGIENTGNYPSTEDVLSSLAIVVNNGNLGVLQDITNETYAAIAGRAGQFAAFLPRLAELAAGLNAQAHDIATAMEKVNRLAGRLAGGRDKIERALATLPSATRVLNDNGHRIVDAFAALKRLADVSAPLLAQTKADFAADLVHAYAVVKALSDNAETLVDALPILPAFPIPLNEGLPRAVRGDFLNVFATFDLTVRRMGENFFTTSTLDPNMKRLSEVVSVPDYLVGATSSLSGQAADPFQIPPLNPPDPQSAGQP</sequence>
<dbReference type="PANTHER" id="PTHR33371:SF15">
    <property type="entry name" value="LIPOPROTEIN LPRN"/>
    <property type="match status" value="1"/>
</dbReference>
<comment type="caution">
    <text evidence="3">The sequence shown here is derived from an EMBL/GenBank/DDBJ whole genome shotgun (WGS) entry which is preliminary data.</text>
</comment>
<proteinExistence type="predicted"/>
<dbReference type="InterPro" id="IPR003399">
    <property type="entry name" value="Mce/MlaD"/>
</dbReference>
<evidence type="ECO:0000259" key="2">
    <source>
        <dbReference type="Pfam" id="PF02470"/>
    </source>
</evidence>
<dbReference type="InterPro" id="IPR052336">
    <property type="entry name" value="MlaD_Phospholipid_Transporter"/>
</dbReference>
<gene>
    <name evidence="3" type="ORF">H7I77_23325</name>
</gene>
<feature type="compositionally biased region" description="Pro residues" evidence="1">
    <location>
        <begin position="381"/>
        <end position="390"/>
    </location>
</feature>
<evidence type="ECO:0000313" key="4">
    <source>
        <dbReference type="Proteomes" id="UP001207528"/>
    </source>
</evidence>
<evidence type="ECO:0000256" key="1">
    <source>
        <dbReference type="SAM" id="MobiDB-lite"/>
    </source>
</evidence>
<dbReference type="RefSeq" id="WP_067387238.1">
    <property type="nucleotide sequence ID" value="NZ_BCTA01000011.1"/>
</dbReference>
<dbReference type="GO" id="GO:0005576">
    <property type="term" value="C:extracellular region"/>
    <property type="evidence" value="ECO:0007669"/>
    <property type="project" value="TreeGrafter"/>
</dbReference>
<organism evidence="3 4">
    <name type="scientific">Mycolicibacterium novocastrense</name>
    <name type="common">Mycobacterium novocastrense</name>
    <dbReference type="NCBI Taxonomy" id="59813"/>
    <lineage>
        <taxon>Bacteria</taxon>
        <taxon>Bacillati</taxon>
        <taxon>Actinomycetota</taxon>
        <taxon>Actinomycetes</taxon>
        <taxon>Mycobacteriales</taxon>
        <taxon>Mycobacteriaceae</taxon>
        <taxon>Mycolicibacterium</taxon>
    </lineage>
</organism>
<protein>
    <submittedName>
        <fullName evidence="3">MCE family protein</fullName>
    </submittedName>
</protein>
<feature type="region of interest" description="Disordered" evidence="1">
    <location>
        <begin position="375"/>
        <end position="396"/>
    </location>
</feature>
<feature type="domain" description="Mce/MlaD" evidence="2">
    <location>
        <begin position="48"/>
        <end position="124"/>
    </location>
</feature>
<dbReference type="Proteomes" id="UP001207528">
    <property type="component" value="Unassembled WGS sequence"/>
</dbReference>
<reference evidence="3" key="2">
    <citation type="journal article" date="2022" name="BMC Genomics">
        <title>Comparative genome analysis of mycobacteria focusing on tRNA and non-coding RNA.</title>
        <authorList>
            <person name="Behra P.R.K."/>
            <person name="Pettersson B.M.F."/>
            <person name="Ramesh M."/>
            <person name="Das S."/>
            <person name="Dasgupta S."/>
            <person name="Kirsebom L.A."/>
        </authorList>
    </citation>
    <scope>NUCLEOTIDE SEQUENCE</scope>
    <source>
        <strain evidence="3">DSM 44203</strain>
    </source>
</reference>
<dbReference type="Pfam" id="PF02470">
    <property type="entry name" value="MlaD"/>
    <property type="match status" value="1"/>
</dbReference>
<name>A0AAW5SQR7_MYCNV</name>
<dbReference type="NCBIfam" id="TIGR00996">
    <property type="entry name" value="Mtu_fam_mce"/>
    <property type="match status" value="1"/>
</dbReference>
<dbReference type="PROSITE" id="PS51257">
    <property type="entry name" value="PROKAR_LIPOPROTEIN"/>
    <property type="match status" value="1"/>
</dbReference>
<dbReference type="EMBL" id="JACKTI010000061">
    <property type="protein sequence ID" value="MCV7026246.1"/>
    <property type="molecule type" value="Genomic_DNA"/>
</dbReference>
<reference evidence="3" key="1">
    <citation type="submission" date="2020-07" db="EMBL/GenBank/DDBJ databases">
        <authorList>
            <person name="Pettersson B.M.F."/>
            <person name="Behra P.R.K."/>
            <person name="Ramesh M."/>
            <person name="Das S."/>
            <person name="Dasgupta S."/>
            <person name="Kirsebom L.A."/>
        </authorList>
    </citation>
    <scope>NUCLEOTIDE SEQUENCE</scope>
    <source>
        <strain evidence="3">DSM 44203</strain>
    </source>
</reference>
<dbReference type="AlphaFoldDB" id="A0AAW5SQR7"/>
<accession>A0AAW5SQR7</accession>
<dbReference type="InterPro" id="IPR005693">
    <property type="entry name" value="Mce"/>
</dbReference>
<dbReference type="PANTHER" id="PTHR33371">
    <property type="entry name" value="INTERMEMBRANE PHOSPHOLIPID TRANSPORT SYSTEM BINDING PROTEIN MLAD-RELATED"/>
    <property type="match status" value="1"/>
</dbReference>